<sequence length="311" mass="34298">MSRTYNNVIVFGPTGTIGGQVALEAQRRGATVWLAMRDTSKPIDEIPADVEKTGNFARIQADLSDPASVSTAITHSGAKAAYLYLIYTPDFTRASLQAMRDAGVEYVVFLSSYNVGTQGDEMRAIPRENWIPYAHAQVEINIEDIGFPHFTALRPAWFASNYFKTYFNGSSTPARATIVFENSIFDNIAPEDIALVGGAVLAQRPADGKKTIYLYGPERRTAKESWEVIKSVTGREIDTTPSSPAQFTEVLSGNGIPAFLIDYLLGAFDKAKAGFSEAEYQRDVGNFKKYTGRELTKFADYIQAHKAEWLA</sequence>
<dbReference type="Proteomes" id="UP000636479">
    <property type="component" value="Unassembled WGS sequence"/>
</dbReference>
<accession>A0A8H6T405</accession>
<gene>
    <name evidence="2" type="ORF">MIND_00366100</name>
</gene>
<dbReference type="PANTHER" id="PTHR43162">
    <property type="match status" value="1"/>
</dbReference>
<evidence type="ECO:0000313" key="3">
    <source>
        <dbReference type="Proteomes" id="UP000636479"/>
    </source>
</evidence>
<feature type="domain" description="NAD(P)-binding" evidence="1">
    <location>
        <begin position="12"/>
        <end position="161"/>
    </location>
</feature>
<dbReference type="InterPro" id="IPR016040">
    <property type="entry name" value="NAD(P)-bd_dom"/>
</dbReference>
<reference evidence="2" key="1">
    <citation type="submission" date="2020-05" db="EMBL/GenBank/DDBJ databases">
        <title>Mycena genomes resolve the evolution of fungal bioluminescence.</title>
        <authorList>
            <person name="Tsai I.J."/>
        </authorList>
    </citation>
    <scope>NUCLEOTIDE SEQUENCE</scope>
    <source>
        <strain evidence="2">171206Taipei</strain>
    </source>
</reference>
<organism evidence="2 3">
    <name type="scientific">Mycena indigotica</name>
    <dbReference type="NCBI Taxonomy" id="2126181"/>
    <lineage>
        <taxon>Eukaryota</taxon>
        <taxon>Fungi</taxon>
        <taxon>Dikarya</taxon>
        <taxon>Basidiomycota</taxon>
        <taxon>Agaricomycotina</taxon>
        <taxon>Agaricomycetes</taxon>
        <taxon>Agaricomycetidae</taxon>
        <taxon>Agaricales</taxon>
        <taxon>Marasmiineae</taxon>
        <taxon>Mycenaceae</taxon>
        <taxon>Mycena</taxon>
    </lineage>
</organism>
<dbReference type="AlphaFoldDB" id="A0A8H6T405"/>
<evidence type="ECO:0000259" key="1">
    <source>
        <dbReference type="Pfam" id="PF13460"/>
    </source>
</evidence>
<evidence type="ECO:0000313" key="2">
    <source>
        <dbReference type="EMBL" id="KAF7309937.1"/>
    </source>
</evidence>
<dbReference type="SUPFAM" id="SSF51735">
    <property type="entry name" value="NAD(P)-binding Rossmann-fold domains"/>
    <property type="match status" value="1"/>
</dbReference>
<dbReference type="InterPro" id="IPR036291">
    <property type="entry name" value="NAD(P)-bd_dom_sf"/>
</dbReference>
<dbReference type="PANTHER" id="PTHR43162:SF1">
    <property type="entry name" value="PRESTALK A DIFFERENTIATION PROTEIN A"/>
    <property type="match status" value="1"/>
</dbReference>
<name>A0A8H6T405_9AGAR</name>
<dbReference type="RefSeq" id="XP_037223387.1">
    <property type="nucleotide sequence ID" value="XM_037360502.1"/>
</dbReference>
<dbReference type="InterPro" id="IPR051604">
    <property type="entry name" value="Ergot_Alk_Oxidoreductase"/>
</dbReference>
<dbReference type="OrthoDB" id="2885829at2759"/>
<proteinExistence type="predicted"/>
<dbReference type="GeneID" id="59343018"/>
<dbReference type="Pfam" id="PF13460">
    <property type="entry name" value="NAD_binding_10"/>
    <property type="match status" value="1"/>
</dbReference>
<dbReference type="EMBL" id="JACAZF010000003">
    <property type="protein sequence ID" value="KAF7309937.1"/>
    <property type="molecule type" value="Genomic_DNA"/>
</dbReference>
<protein>
    <submittedName>
        <fullName evidence="2">NmrA domain-containing protein</fullName>
    </submittedName>
</protein>
<keyword evidence="3" id="KW-1185">Reference proteome</keyword>
<dbReference type="Gene3D" id="3.40.50.720">
    <property type="entry name" value="NAD(P)-binding Rossmann-like Domain"/>
    <property type="match status" value="1"/>
</dbReference>
<comment type="caution">
    <text evidence="2">The sequence shown here is derived from an EMBL/GenBank/DDBJ whole genome shotgun (WGS) entry which is preliminary data.</text>
</comment>